<sequence>MNSDNRKNLFIGLFSVMSLAIAGAFVATPSVRAQFGTDQQQDGQVGQQQQQQQPGQQDGQFGQEQQDGQFGQQQQQDNDQQWYSR</sequence>
<accession>A0ACD5GV17</accession>
<evidence type="ECO:0000313" key="2">
    <source>
        <dbReference type="Proteomes" id="UP000095472"/>
    </source>
</evidence>
<reference evidence="1 2" key="1">
    <citation type="journal article" date="2016" name="Genome Announc.">
        <title>Draft Genome Sequence of the Thermotolerant Cyanobacterium Desertifilum sp. IPPAS B-1220.</title>
        <authorList>
            <person name="Mironov K.S."/>
            <person name="Sinetova M.A."/>
            <person name="Bolatkhan K."/>
            <person name="Zayadan B.K."/>
            <person name="Ustinova V.V."/>
            <person name="Kupriyanova E.V."/>
            <person name="Skrypnik A.N."/>
            <person name="Gogoleva N.E."/>
            <person name="Gogolev Y.V."/>
            <person name="Los D.A."/>
        </authorList>
    </citation>
    <scope>NUCLEOTIDE SEQUENCE [LARGE SCALE GENOMIC DNA]</scope>
    <source>
        <strain evidence="1 2">IPPAS B-1220</strain>
    </source>
</reference>
<gene>
    <name evidence="1" type="ORF">BH720_002090</name>
</gene>
<protein>
    <submittedName>
        <fullName evidence="1">Uncharacterized protein</fullName>
    </submittedName>
</protein>
<dbReference type="Proteomes" id="UP000095472">
    <property type="component" value="Chromosome"/>
</dbReference>
<keyword evidence="2" id="KW-1185">Reference proteome</keyword>
<dbReference type="EMBL" id="CP182909">
    <property type="protein sequence ID" value="XPM64778.1"/>
    <property type="molecule type" value="Genomic_DNA"/>
</dbReference>
<evidence type="ECO:0000313" key="1">
    <source>
        <dbReference type="EMBL" id="XPM64778.1"/>
    </source>
</evidence>
<proteinExistence type="predicted"/>
<organism evidence="1 2">
    <name type="scientific">Desertifilum tharense IPPAS B-1220</name>
    <dbReference type="NCBI Taxonomy" id="1781255"/>
    <lineage>
        <taxon>Bacteria</taxon>
        <taxon>Bacillati</taxon>
        <taxon>Cyanobacteriota</taxon>
        <taxon>Cyanophyceae</taxon>
        <taxon>Desertifilales</taxon>
        <taxon>Desertifilaceae</taxon>
        <taxon>Desertifilum</taxon>
    </lineage>
</organism>
<name>A0ACD5GV17_9CYAN</name>